<dbReference type="PANTHER" id="PTHR21666">
    <property type="entry name" value="PEPTIDASE-RELATED"/>
    <property type="match status" value="1"/>
</dbReference>
<evidence type="ECO:0000259" key="1">
    <source>
        <dbReference type="Pfam" id="PF01551"/>
    </source>
</evidence>
<reference evidence="2 3" key="1">
    <citation type="submission" date="2017-10" db="EMBL/GenBank/DDBJ databases">
        <title>Bacillus sp. nov., a halophilic bacterium isolated from a Keqin Lake.</title>
        <authorList>
            <person name="Wang H."/>
        </authorList>
    </citation>
    <scope>NUCLEOTIDE SEQUENCE [LARGE SCALE GENOMIC DNA]</scope>
    <source>
        <strain evidence="2 3">KCTC 13187</strain>
    </source>
</reference>
<proteinExistence type="predicted"/>
<name>A0A3A9K6G4_9BACI</name>
<sequence>MGGLTLLDCPFLDPFWETLLLRNFRILVCIAFSLSSIGLGQGIEIQYNESLDKEGKPMNQKVAKLKREMDAKRRQRTYDRTPEKIKQRVRSDGRPIYDIKHDEEREDTVYSFDHDSKGLYEPKQKQEPLFRKDTFFMQILASICLFLGVSILFHTNATFLEVPKQYIQTSFQEEFEFDQVAIWYEEMFGRPIALLPTQMETVAPGDMDSEEEQLEQFALPATGKIRESFEENGRGIYVETEMEESVEAVKSGLVRFIGEDEEGEWGKVVVVRHYDGGESWYGMLDDIHVNLYDYVDSGEVLASVSPNDEESVGVYYFALKEGDSFIDPIEVITLD</sequence>
<protein>
    <submittedName>
        <fullName evidence="2">Peptidase M23</fullName>
    </submittedName>
</protein>
<dbReference type="Pfam" id="PF01551">
    <property type="entry name" value="Peptidase_M23"/>
    <property type="match status" value="1"/>
</dbReference>
<keyword evidence="3" id="KW-1185">Reference proteome</keyword>
<dbReference type="EMBL" id="PDOE01000010">
    <property type="protein sequence ID" value="RKL65901.1"/>
    <property type="molecule type" value="Genomic_DNA"/>
</dbReference>
<dbReference type="InterPro" id="IPR016047">
    <property type="entry name" value="M23ase_b-sheet_dom"/>
</dbReference>
<dbReference type="PANTHER" id="PTHR21666:SF274">
    <property type="entry name" value="STAGE IV SPORULATION PROTEIN FA"/>
    <property type="match status" value="1"/>
</dbReference>
<organism evidence="2 3">
    <name type="scientific">Salipaludibacillus neizhouensis</name>
    <dbReference type="NCBI Taxonomy" id="885475"/>
    <lineage>
        <taxon>Bacteria</taxon>
        <taxon>Bacillati</taxon>
        <taxon>Bacillota</taxon>
        <taxon>Bacilli</taxon>
        <taxon>Bacillales</taxon>
        <taxon>Bacillaceae</taxon>
    </lineage>
</organism>
<dbReference type="Gene3D" id="2.70.70.10">
    <property type="entry name" value="Glucose Permease (Domain IIA)"/>
    <property type="match status" value="1"/>
</dbReference>
<feature type="domain" description="M23ase beta-sheet core" evidence="1">
    <location>
        <begin position="234"/>
        <end position="328"/>
    </location>
</feature>
<dbReference type="InterPro" id="IPR050570">
    <property type="entry name" value="Cell_wall_metabolism_enzyme"/>
</dbReference>
<dbReference type="GO" id="GO:0004222">
    <property type="term" value="F:metalloendopeptidase activity"/>
    <property type="evidence" value="ECO:0007669"/>
    <property type="project" value="TreeGrafter"/>
</dbReference>
<gene>
    <name evidence="2" type="ORF">CR203_17660</name>
</gene>
<comment type="caution">
    <text evidence="2">The sequence shown here is derived from an EMBL/GenBank/DDBJ whole genome shotgun (WGS) entry which is preliminary data.</text>
</comment>
<dbReference type="InterPro" id="IPR011055">
    <property type="entry name" value="Dup_hybrid_motif"/>
</dbReference>
<dbReference type="AlphaFoldDB" id="A0A3A9K6G4"/>
<dbReference type="SUPFAM" id="SSF51261">
    <property type="entry name" value="Duplicated hybrid motif"/>
    <property type="match status" value="1"/>
</dbReference>
<dbReference type="OrthoDB" id="2986589at2"/>
<evidence type="ECO:0000313" key="3">
    <source>
        <dbReference type="Proteomes" id="UP000281498"/>
    </source>
</evidence>
<dbReference type="CDD" id="cd12797">
    <property type="entry name" value="M23_peptidase"/>
    <property type="match status" value="1"/>
</dbReference>
<accession>A0A3A9K6G4</accession>
<dbReference type="Proteomes" id="UP000281498">
    <property type="component" value="Unassembled WGS sequence"/>
</dbReference>
<evidence type="ECO:0000313" key="2">
    <source>
        <dbReference type="EMBL" id="RKL65901.1"/>
    </source>
</evidence>